<evidence type="ECO:0000313" key="1">
    <source>
        <dbReference type="EMBL" id="KAK4465429.1"/>
    </source>
</evidence>
<organism evidence="1 2">
    <name type="scientific">Cladorrhinum samala</name>
    <dbReference type="NCBI Taxonomy" id="585594"/>
    <lineage>
        <taxon>Eukaryota</taxon>
        <taxon>Fungi</taxon>
        <taxon>Dikarya</taxon>
        <taxon>Ascomycota</taxon>
        <taxon>Pezizomycotina</taxon>
        <taxon>Sordariomycetes</taxon>
        <taxon>Sordariomycetidae</taxon>
        <taxon>Sordariales</taxon>
        <taxon>Podosporaceae</taxon>
        <taxon>Cladorrhinum</taxon>
    </lineage>
</organism>
<gene>
    <name evidence="1" type="ORF">QBC42DRAFT_312642</name>
</gene>
<sequence length="203" mass="22309">MVSLRTLITTGVVVMATPATAMIGHLIRPLTYKTVMLFAPAQSIDLLNGPLIAFGQGPFPGIITGMEDIKRDLDSATEQIVDLSNYLQEGADDPQDVADAYWQFVRIQQVYLQILIAKAGLFTLVPVIGQPLTSVLRDSQRATDALGAKLISIIDSNYPYQNNQLISDRALLNGWYNRAIASYDGLIGLRKRDGQKEIRAFIA</sequence>
<dbReference type="AlphaFoldDB" id="A0AAV9I0G1"/>
<evidence type="ECO:0008006" key="3">
    <source>
        <dbReference type="Google" id="ProtNLM"/>
    </source>
</evidence>
<protein>
    <recommendedName>
        <fullName evidence="3">Conjugal transfer protein</fullName>
    </recommendedName>
</protein>
<reference evidence="1" key="1">
    <citation type="journal article" date="2023" name="Mol. Phylogenet. Evol.">
        <title>Genome-scale phylogeny and comparative genomics of the fungal order Sordariales.</title>
        <authorList>
            <person name="Hensen N."/>
            <person name="Bonometti L."/>
            <person name="Westerberg I."/>
            <person name="Brannstrom I.O."/>
            <person name="Guillou S."/>
            <person name="Cros-Aarteil S."/>
            <person name="Calhoun S."/>
            <person name="Haridas S."/>
            <person name="Kuo A."/>
            <person name="Mondo S."/>
            <person name="Pangilinan J."/>
            <person name="Riley R."/>
            <person name="LaButti K."/>
            <person name="Andreopoulos B."/>
            <person name="Lipzen A."/>
            <person name="Chen C."/>
            <person name="Yan M."/>
            <person name="Daum C."/>
            <person name="Ng V."/>
            <person name="Clum A."/>
            <person name="Steindorff A."/>
            <person name="Ohm R.A."/>
            <person name="Martin F."/>
            <person name="Silar P."/>
            <person name="Natvig D.O."/>
            <person name="Lalanne C."/>
            <person name="Gautier V."/>
            <person name="Ament-Velasquez S.L."/>
            <person name="Kruys A."/>
            <person name="Hutchinson M.I."/>
            <person name="Powell A.J."/>
            <person name="Barry K."/>
            <person name="Miller A.N."/>
            <person name="Grigoriev I.V."/>
            <person name="Debuchy R."/>
            <person name="Gladieux P."/>
            <person name="Hiltunen Thoren M."/>
            <person name="Johannesson H."/>
        </authorList>
    </citation>
    <scope>NUCLEOTIDE SEQUENCE</scope>
    <source>
        <strain evidence="1">PSN324</strain>
    </source>
</reference>
<reference evidence="1" key="2">
    <citation type="submission" date="2023-06" db="EMBL/GenBank/DDBJ databases">
        <authorList>
            <consortium name="Lawrence Berkeley National Laboratory"/>
            <person name="Mondo S.J."/>
            <person name="Hensen N."/>
            <person name="Bonometti L."/>
            <person name="Westerberg I."/>
            <person name="Brannstrom I.O."/>
            <person name="Guillou S."/>
            <person name="Cros-Aarteil S."/>
            <person name="Calhoun S."/>
            <person name="Haridas S."/>
            <person name="Kuo A."/>
            <person name="Pangilinan J."/>
            <person name="Riley R."/>
            <person name="Labutti K."/>
            <person name="Andreopoulos B."/>
            <person name="Lipzen A."/>
            <person name="Chen C."/>
            <person name="Yanf M."/>
            <person name="Daum C."/>
            <person name="Ng V."/>
            <person name="Clum A."/>
            <person name="Steindorff A."/>
            <person name="Ohm R."/>
            <person name="Martin F."/>
            <person name="Silar P."/>
            <person name="Natvig D."/>
            <person name="Lalanne C."/>
            <person name="Gautier V."/>
            <person name="Ament-Velasquez S.L."/>
            <person name="Kruys A."/>
            <person name="Hutchinson M.I."/>
            <person name="Powell A.J."/>
            <person name="Barry K."/>
            <person name="Miller A.N."/>
            <person name="Grigoriev I.V."/>
            <person name="Debuchy R."/>
            <person name="Gladieux P."/>
            <person name="Thoren M.H."/>
            <person name="Johannesson H."/>
        </authorList>
    </citation>
    <scope>NUCLEOTIDE SEQUENCE</scope>
    <source>
        <strain evidence="1">PSN324</strain>
    </source>
</reference>
<dbReference type="EMBL" id="MU864939">
    <property type="protein sequence ID" value="KAK4465429.1"/>
    <property type="molecule type" value="Genomic_DNA"/>
</dbReference>
<proteinExistence type="predicted"/>
<evidence type="ECO:0000313" key="2">
    <source>
        <dbReference type="Proteomes" id="UP001321749"/>
    </source>
</evidence>
<dbReference type="Proteomes" id="UP001321749">
    <property type="component" value="Unassembled WGS sequence"/>
</dbReference>
<name>A0AAV9I0G1_9PEZI</name>
<comment type="caution">
    <text evidence="1">The sequence shown here is derived from an EMBL/GenBank/DDBJ whole genome shotgun (WGS) entry which is preliminary data.</text>
</comment>
<keyword evidence="2" id="KW-1185">Reference proteome</keyword>
<dbReference type="Pfam" id="PF17615">
    <property type="entry name" value="C166"/>
    <property type="match status" value="1"/>
</dbReference>
<accession>A0AAV9I0G1</accession>